<dbReference type="AlphaFoldDB" id="A0AAN7ZXM7"/>
<comment type="caution">
    <text evidence="14">The sequence shown here is derived from an EMBL/GenBank/DDBJ whole genome shotgun (WGS) entry which is preliminary data.</text>
</comment>
<accession>A0AAN7ZXM7</accession>
<evidence type="ECO:0000256" key="12">
    <source>
        <dbReference type="SAM" id="Coils"/>
    </source>
</evidence>
<keyword evidence="7" id="KW-0995">Kinetochore</keyword>
<comment type="similarity">
    <text evidence="3">Belongs to the NUF2 family.</text>
</comment>
<organism evidence="14 15">
    <name type="scientific">Arxiozyma heterogenica</name>
    <dbReference type="NCBI Taxonomy" id="278026"/>
    <lineage>
        <taxon>Eukaryota</taxon>
        <taxon>Fungi</taxon>
        <taxon>Dikarya</taxon>
        <taxon>Ascomycota</taxon>
        <taxon>Saccharomycotina</taxon>
        <taxon>Saccharomycetes</taxon>
        <taxon>Saccharomycetales</taxon>
        <taxon>Saccharomycetaceae</taxon>
        <taxon>Arxiozyma</taxon>
    </lineage>
</organism>
<gene>
    <name evidence="14" type="ORF">RI543_003277</name>
</gene>
<evidence type="ECO:0000256" key="8">
    <source>
        <dbReference type="ARBA" id="ARBA00023054"/>
    </source>
</evidence>
<keyword evidence="11" id="KW-0137">Centromere</keyword>
<proteinExistence type="inferred from homology"/>
<evidence type="ECO:0000256" key="6">
    <source>
        <dbReference type="ARBA" id="ARBA00022776"/>
    </source>
</evidence>
<dbReference type="GO" id="GO:0044877">
    <property type="term" value="F:protein-containing complex binding"/>
    <property type="evidence" value="ECO:0007669"/>
    <property type="project" value="TreeGrafter"/>
</dbReference>
<keyword evidence="15" id="KW-1185">Reference proteome</keyword>
<evidence type="ECO:0000256" key="3">
    <source>
        <dbReference type="ARBA" id="ARBA00005498"/>
    </source>
</evidence>
<keyword evidence="4" id="KW-0158">Chromosome</keyword>
<evidence type="ECO:0000256" key="5">
    <source>
        <dbReference type="ARBA" id="ARBA00022618"/>
    </source>
</evidence>
<evidence type="ECO:0000256" key="4">
    <source>
        <dbReference type="ARBA" id="ARBA00022454"/>
    </source>
</evidence>
<keyword evidence="6" id="KW-0498">Mitosis</keyword>
<dbReference type="GO" id="GO:0005634">
    <property type="term" value="C:nucleus"/>
    <property type="evidence" value="ECO:0007669"/>
    <property type="project" value="UniProtKB-SubCell"/>
</dbReference>
<evidence type="ECO:0000259" key="13">
    <source>
        <dbReference type="Pfam" id="PF03800"/>
    </source>
</evidence>
<dbReference type="GO" id="GO:0051301">
    <property type="term" value="P:cell division"/>
    <property type="evidence" value="ECO:0007669"/>
    <property type="project" value="UniProtKB-KW"/>
</dbReference>
<feature type="coiled-coil region" evidence="12">
    <location>
        <begin position="255"/>
        <end position="303"/>
    </location>
</feature>
<dbReference type="GO" id="GO:0051383">
    <property type="term" value="P:kinetochore organization"/>
    <property type="evidence" value="ECO:0007669"/>
    <property type="project" value="TreeGrafter"/>
</dbReference>
<dbReference type="InterPro" id="IPR005549">
    <property type="entry name" value="Kinetochore_Nuf2_N"/>
</dbReference>
<reference evidence="15" key="1">
    <citation type="submission" date="2023-07" db="EMBL/GenBank/DDBJ databases">
        <title>A draft genome of Kazachstania heterogenica Y-27499.</title>
        <authorList>
            <person name="Donic C."/>
            <person name="Kralova J.S."/>
            <person name="Fidel L."/>
            <person name="Ben-Dor S."/>
            <person name="Jung S."/>
        </authorList>
    </citation>
    <scope>NUCLEOTIDE SEQUENCE [LARGE SCALE GENOMIC DNA]</scope>
    <source>
        <strain evidence="15">Y27499</strain>
    </source>
</reference>
<feature type="domain" description="Kinetochore protein Nuf2 N-terminal" evidence="13">
    <location>
        <begin position="4"/>
        <end position="138"/>
    </location>
</feature>
<keyword evidence="9" id="KW-0539">Nucleus</keyword>
<comment type="subcellular location">
    <subcellularLocation>
        <location evidence="2">Chromosome</location>
        <location evidence="2">Centromere</location>
        <location evidence="2">Kinetochore</location>
    </subcellularLocation>
    <subcellularLocation>
        <location evidence="1">Nucleus</location>
    </subcellularLocation>
</comment>
<dbReference type="EMBL" id="JAWIZZ010000047">
    <property type="protein sequence ID" value="KAK5779386.1"/>
    <property type="molecule type" value="Genomic_DNA"/>
</dbReference>
<protein>
    <recommendedName>
        <fullName evidence="13">Kinetochore protein Nuf2 N-terminal domain-containing protein</fullName>
    </recommendedName>
</protein>
<keyword evidence="8 12" id="KW-0175">Coiled coil</keyword>
<dbReference type="Proteomes" id="UP001306508">
    <property type="component" value="Unassembled WGS sequence"/>
</dbReference>
<dbReference type="GO" id="GO:0031262">
    <property type="term" value="C:Ndc80 complex"/>
    <property type="evidence" value="ECO:0007669"/>
    <property type="project" value="InterPro"/>
</dbReference>
<dbReference type="PANTHER" id="PTHR21650:SF2">
    <property type="entry name" value="KINETOCHORE PROTEIN NUF2"/>
    <property type="match status" value="1"/>
</dbReference>
<evidence type="ECO:0000256" key="7">
    <source>
        <dbReference type="ARBA" id="ARBA00022838"/>
    </source>
</evidence>
<evidence type="ECO:0000256" key="9">
    <source>
        <dbReference type="ARBA" id="ARBA00023242"/>
    </source>
</evidence>
<evidence type="ECO:0000313" key="14">
    <source>
        <dbReference type="EMBL" id="KAK5779386.1"/>
    </source>
</evidence>
<dbReference type="Gene3D" id="1.10.418.60">
    <property type="entry name" value="Ncd80 complex, Nuf2 subunit"/>
    <property type="match status" value="1"/>
</dbReference>
<dbReference type="GO" id="GO:0045132">
    <property type="term" value="P:meiotic chromosome segregation"/>
    <property type="evidence" value="ECO:0007669"/>
    <property type="project" value="TreeGrafter"/>
</dbReference>
<dbReference type="GO" id="GO:0007052">
    <property type="term" value="P:mitotic spindle organization"/>
    <property type="evidence" value="ECO:0007669"/>
    <property type="project" value="TreeGrafter"/>
</dbReference>
<keyword evidence="10" id="KW-0131">Cell cycle</keyword>
<evidence type="ECO:0000256" key="2">
    <source>
        <dbReference type="ARBA" id="ARBA00004629"/>
    </source>
</evidence>
<name>A0AAN7ZXM7_9SACH</name>
<keyword evidence="5" id="KW-0132">Cell division</keyword>
<evidence type="ECO:0000313" key="15">
    <source>
        <dbReference type="Proteomes" id="UP001306508"/>
    </source>
</evidence>
<feature type="coiled-coil region" evidence="12">
    <location>
        <begin position="152"/>
        <end position="215"/>
    </location>
</feature>
<dbReference type="PANTHER" id="PTHR21650">
    <property type="entry name" value="MEMBRALIN/KINETOCHORE PROTEIN NUF2"/>
    <property type="match status" value="1"/>
</dbReference>
<evidence type="ECO:0000256" key="11">
    <source>
        <dbReference type="ARBA" id="ARBA00023328"/>
    </source>
</evidence>
<dbReference type="GO" id="GO:0051315">
    <property type="term" value="P:attachment of mitotic spindle microtubules to kinetochore"/>
    <property type="evidence" value="ECO:0007669"/>
    <property type="project" value="TreeGrafter"/>
</dbReference>
<dbReference type="InterPro" id="IPR038275">
    <property type="entry name" value="Nuf2_N_sf"/>
</dbReference>
<evidence type="ECO:0000256" key="1">
    <source>
        <dbReference type="ARBA" id="ARBA00004123"/>
    </source>
</evidence>
<feature type="coiled-coil region" evidence="12">
    <location>
        <begin position="347"/>
        <end position="441"/>
    </location>
</feature>
<dbReference type="Pfam" id="PF03800">
    <property type="entry name" value="Nuf2"/>
    <property type="match status" value="1"/>
</dbReference>
<evidence type="ECO:0000256" key="10">
    <source>
        <dbReference type="ARBA" id="ARBA00023306"/>
    </source>
</evidence>
<sequence>MSMDEFPLLDVPELVSCLQECDFSAATLETITKPTSPSIIKLYQQIIDLFANINTENYSIQPNQDMTETLDTSNTIPIAILNLTCHKFFKVIGISDFNMMDLCKPDFQRTRRLLSAVVNYARFREERIFDYKESIQQMSDLSDVLESKFDSFNLLRQQNNEIRAELGHLNNDLNYESRNIEDDEEYNTKKLDNMSNDLEVQLKSLTKQQESLSLEYESYKLTKNDLLTELEKCGFQLIELESKRDKLKKISDTDVVILDENIKQLQETLSANKDKLQTLITKKDNLEITLKTLERIISELYDLTNVISSDLKVSYGREISIMNTKKTLIEKKITLENLLKTSLSSQLKLAKEQLSRQEIIHSNLKKDMASKIQENEEKINDLNNIYSNEIMKRLMETDKHITNDIIEKEVKSIELEIHSKKQQFSNELDELEEEYILLINHVKDYMSTVLSNLD</sequence>